<evidence type="ECO:0000313" key="8">
    <source>
        <dbReference type="Proteomes" id="UP000664859"/>
    </source>
</evidence>
<feature type="non-terminal residue" evidence="7">
    <location>
        <position position="147"/>
    </location>
</feature>
<evidence type="ECO:0000259" key="6">
    <source>
        <dbReference type="PROSITE" id="PS50067"/>
    </source>
</evidence>
<comment type="caution">
    <text evidence="7">The sequence shown here is derived from an EMBL/GenBank/DDBJ whole genome shotgun (WGS) entry which is preliminary data.</text>
</comment>
<name>A0A836CFR7_9STRA</name>
<dbReference type="PANTHER" id="PTHR47968:SF75">
    <property type="entry name" value="CENTROMERE-ASSOCIATED PROTEIN E"/>
    <property type="match status" value="1"/>
</dbReference>
<accession>A0A836CFR7</accession>
<evidence type="ECO:0000256" key="2">
    <source>
        <dbReference type="ARBA" id="ARBA00022840"/>
    </source>
</evidence>
<evidence type="ECO:0000256" key="5">
    <source>
        <dbReference type="PROSITE-ProRule" id="PRU00283"/>
    </source>
</evidence>
<keyword evidence="7" id="KW-0378">Hydrolase</keyword>
<dbReference type="InterPro" id="IPR001752">
    <property type="entry name" value="Kinesin_motor_dom"/>
</dbReference>
<dbReference type="InterPro" id="IPR036961">
    <property type="entry name" value="Kinesin_motor_dom_sf"/>
</dbReference>
<dbReference type="Proteomes" id="UP000664859">
    <property type="component" value="Unassembled WGS sequence"/>
</dbReference>
<dbReference type="PRINTS" id="PR00380">
    <property type="entry name" value="KINESINHEAVY"/>
</dbReference>
<keyword evidence="8" id="KW-1185">Reference proteome</keyword>
<dbReference type="PROSITE" id="PS50067">
    <property type="entry name" value="KINESIN_MOTOR_2"/>
    <property type="match status" value="1"/>
</dbReference>
<comment type="similarity">
    <text evidence="5">Belongs to the TRAFAC class myosin-kinesin ATPase superfamily. Kinesin family.</text>
</comment>
<proteinExistence type="inferred from homology"/>
<evidence type="ECO:0000313" key="7">
    <source>
        <dbReference type="EMBL" id="KAG5183924.1"/>
    </source>
</evidence>
<comment type="caution">
    <text evidence="5">Lacks conserved residue(s) required for the propagation of feature annotation.</text>
</comment>
<evidence type="ECO:0000256" key="4">
    <source>
        <dbReference type="ARBA" id="ARBA00023175"/>
    </source>
</evidence>
<dbReference type="GO" id="GO:0003777">
    <property type="term" value="F:microtubule motor activity"/>
    <property type="evidence" value="ECO:0007669"/>
    <property type="project" value="InterPro"/>
</dbReference>
<evidence type="ECO:0000256" key="3">
    <source>
        <dbReference type="ARBA" id="ARBA00023054"/>
    </source>
</evidence>
<dbReference type="GO" id="GO:0008017">
    <property type="term" value="F:microtubule binding"/>
    <property type="evidence" value="ECO:0007669"/>
    <property type="project" value="InterPro"/>
</dbReference>
<dbReference type="OrthoDB" id="3176171at2759"/>
<dbReference type="GO" id="GO:0005524">
    <property type="term" value="F:ATP binding"/>
    <property type="evidence" value="ECO:0007669"/>
    <property type="project" value="UniProtKB-KW"/>
</dbReference>
<dbReference type="Pfam" id="PF00225">
    <property type="entry name" value="Kinesin"/>
    <property type="match status" value="1"/>
</dbReference>
<dbReference type="SUPFAM" id="SSF52540">
    <property type="entry name" value="P-loop containing nucleoside triphosphate hydrolases"/>
    <property type="match status" value="1"/>
</dbReference>
<organism evidence="7 8">
    <name type="scientific">Tribonema minus</name>
    <dbReference type="NCBI Taxonomy" id="303371"/>
    <lineage>
        <taxon>Eukaryota</taxon>
        <taxon>Sar</taxon>
        <taxon>Stramenopiles</taxon>
        <taxon>Ochrophyta</taxon>
        <taxon>PX clade</taxon>
        <taxon>Xanthophyceae</taxon>
        <taxon>Tribonematales</taxon>
        <taxon>Tribonemataceae</taxon>
        <taxon>Tribonema</taxon>
    </lineage>
</organism>
<dbReference type="PROSITE" id="PS00411">
    <property type="entry name" value="KINESIN_MOTOR_1"/>
    <property type="match status" value="1"/>
</dbReference>
<keyword evidence="2" id="KW-0067">ATP-binding</keyword>
<keyword evidence="1" id="KW-0547">Nucleotide-binding</keyword>
<dbReference type="InterPro" id="IPR027417">
    <property type="entry name" value="P-loop_NTPase"/>
</dbReference>
<dbReference type="SMART" id="SM00129">
    <property type="entry name" value="KISc"/>
    <property type="match status" value="1"/>
</dbReference>
<keyword evidence="4" id="KW-0505">Motor protein</keyword>
<dbReference type="EMBL" id="JAFCMP010000180">
    <property type="protein sequence ID" value="KAG5183924.1"/>
    <property type="molecule type" value="Genomic_DNA"/>
</dbReference>
<keyword evidence="3" id="KW-0175">Coiled coil</keyword>
<dbReference type="AlphaFoldDB" id="A0A836CFR7"/>
<dbReference type="Gene3D" id="3.40.850.10">
    <property type="entry name" value="Kinesin motor domain"/>
    <property type="match status" value="1"/>
</dbReference>
<evidence type="ECO:0000256" key="1">
    <source>
        <dbReference type="ARBA" id="ARBA00022741"/>
    </source>
</evidence>
<dbReference type="InterPro" id="IPR027640">
    <property type="entry name" value="Kinesin-like_fam"/>
</dbReference>
<dbReference type="GO" id="GO:0016787">
    <property type="term" value="F:hydrolase activity"/>
    <property type="evidence" value="ECO:0007669"/>
    <property type="project" value="UniProtKB-KW"/>
</dbReference>
<feature type="non-terminal residue" evidence="7">
    <location>
        <position position="1"/>
    </location>
</feature>
<dbReference type="PANTHER" id="PTHR47968">
    <property type="entry name" value="CENTROMERE PROTEIN E"/>
    <property type="match status" value="1"/>
</dbReference>
<dbReference type="GO" id="GO:0007018">
    <property type="term" value="P:microtubule-based movement"/>
    <property type="evidence" value="ECO:0007669"/>
    <property type="project" value="InterPro"/>
</dbReference>
<reference evidence="7" key="1">
    <citation type="submission" date="2021-02" db="EMBL/GenBank/DDBJ databases">
        <title>First Annotated Genome of the Yellow-green Alga Tribonema minus.</title>
        <authorList>
            <person name="Mahan K.M."/>
        </authorList>
    </citation>
    <scope>NUCLEOTIDE SEQUENCE</scope>
    <source>
        <strain evidence="7">UTEX B ZZ1240</strain>
    </source>
</reference>
<dbReference type="InterPro" id="IPR019821">
    <property type="entry name" value="Kinesin_motor_CS"/>
</dbReference>
<gene>
    <name evidence="7" type="ORF">JKP88DRAFT_150070</name>
</gene>
<protein>
    <submittedName>
        <fullName evidence="7">P-loop containing nucleoside triphosphate hydrolase protein</fullName>
    </submittedName>
</protein>
<feature type="domain" description="Kinesin motor" evidence="6">
    <location>
        <begin position="1"/>
        <end position="139"/>
    </location>
</feature>
<sequence length="147" mass="15155">NAYSSRSHAIFTVTFRQQRGGGAASGPVSRLNLVDLAGSERVGNTGAAGLRLREAGSINRSLAALSDVIKPPLTPSAGGGAAAAAAAFVPYRNSALTRLLRESLGGNARTVVLACVSPAAAHFEETLSTLKYAERAKAVRTHARVNE</sequence>